<accession>A0A2C6KGE0</accession>
<dbReference type="InterPro" id="IPR036755">
    <property type="entry name" value="SRS_dom_sf"/>
</dbReference>
<feature type="domain" description="SRS" evidence="2">
    <location>
        <begin position="41"/>
        <end position="151"/>
    </location>
</feature>
<dbReference type="RefSeq" id="XP_067917344.1">
    <property type="nucleotide sequence ID" value="XM_068070681.1"/>
</dbReference>
<dbReference type="Pfam" id="PF04092">
    <property type="entry name" value="SAG"/>
    <property type="match status" value="1"/>
</dbReference>
<reference evidence="3 4" key="1">
    <citation type="journal article" date="2017" name="Int. J. Parasitol.">
        <title>The genome of the protozoan parasite Cystoisospora suis and a reverse vaccinology approach to identify vaccine candidates.</title>
        <authorList>
            <person name="Palmieri N."/>
            <person name="Shrestha A."/>
            <person name="Ruttkowski B."/>
            <person name="Beck T."/>
            <person name="Vogl C."/>
            <person name="Tomley F."/>
            <person name="Blake D.P."/>
            <person name="Joachim A."/>
        </authorList>
    </citation>
    <scope>NUCLEOTIDE SEQUENCE [LARGE SCALE GENOMIC DNA]</scope>
    <source>
        <strain evidence="3 4">Wien I</strain>
    </source>
</reference>
<feature type="signal peptide" evidence="1">
    <location>
        <begin position="1"/>
        <end position="36"/>
    </location>
</feature>
<dbReference type="InterPro" id="IPR007226">
    <property type="entry name" value="SRS_dom"/>
</dbReference>
<keyword evidence="1" id="KW-0732">Signal</keyword>
<comment type="caution">
    <text evidence="3">The sequence shown here is derived from an EMBL/GenBank/DDBJ whole genome shotgun (WGS) entry which is preliminary data.</text>
</comment>
<name>A0A2C6KGE0_9APIC</name>
<feature type="chain" id="PRO_5013107095" evidence="1">
    <location>
        <begin position="37"/>
        <end position="184"/>
    </location>
</feature>
<dbReference type="SUPFAM" id="SSF74877">
    <property type="entry name" value="Major surface antigen p30, SAG1"/>
    <property type="match status" value="1"/>
</dbReference>
<dbReference type="VEuPathDB" id="ToxoDB:CSUI_010578"/>
<keyword evidence="4" id="KW-1185">Reference proteome</keyword>
<dbReference type="AlphaFoldDB" id="A0A2C6KGE0"/>
<evidence type="ECO:0000256" key="1">
    <source>
        <dbReference type="SAM" id="SignalP"/>
    </source>
</evidence>
<gene>
    <name evidence="3" type="ORF">CSUI_010578</name>
</gene>
<sequence length="184" mass="19308">MAIVSSRHSAPPTVRGEVALVLSALVFFSLCLVATAQVSGQTATCGYTSTAIVGEITVSKSNNHFTLKCGEGAQTSPPDHTEAYCSGPNATTQDCGKTTWKALFPKYETKWWSGKLDSGLEMTIPKDRFPGAQQSFFLGCVKGQVTCSLKVIVEASAFTAAVGKLWIFSAIVGVAGGLHGIISV</sequence>
<evidence type="ECO:0000259" key="2">
    <source>
        <dbReference type="Pfam" id="PF04092"/>
    </source>
</evidence>
<dbReference type="Proteomes" id="UP000221165">
    <property type="component" value="Unassembled WGS sequence"/>
</dbReference>
<protein>
    <submittedName>
        <fullName evidence="3">Sag-related sequence srs57</fullName>
    </submittedName>
</protein>
<evidence type="ECO:0000313" key="3">
    <source>
        <dbReference type="EMBL" id="PHJ15612.1"/>
    </source>
</evidence>
<organism evidence="3 4">
    <name type="scientific">Cystoisospora suis</name>
    <dbReference type="NCBI Taxonomy" id="483139"/>
    <lineage>
        <taxon>Eukaryota</taxon>
        <taxon>Sar</taxon>
        <taxon>Alveolata</taxon>
        <taxon>Apicomplexa</taxon>
        <taxon>Conoidasida</taxon>
        <taxon>Coccidia</taxon>
        <taxon>Eucoccidiorida</taxon>
        <taxon>Eimeriorina</taxon>
        <taxon>Sarcocystidae</taxon>
        <taxon>Cystoisospora</taxon>
    </lineage>
</organism>
<dbReference type="GO" id="GO:0016020">
    <property type="term" value="C:membrane"/>
    <property type="evidence" value="ECO:0007669"/>
    <property type="project" value="InterPro"/>
</dbReference>
<dbReference type="EMBL" id="MIGC01007772">
    <property type="protein sequence ID" value="PHJ15612.1"/>
    <property type="molecule type" value="Genomic_DNA"/>
</dbReference>
<dbReference type="OrthoDB" id="10621788at2759"/>
<dbReference type="GeneID" id="94433892"/>
<evidence type="ECO:0000313" key="4">
    <source>
        <dbReference type="Proteomes" id="UP000221165"/>
    </source>
</evidence>
<proteinExistence type="predicted"/>
<dbReference type="Gene3D" id="2.60.40.1320">
    <property type="entry name" value="SRS domain"/>
    <property type="match status" value="1"/>
</dbReference>